<dbReference type="Pfam" id="PF00005">
    <property type="entry name" value="ABC_tran"/>
    <property type="match status" value="1"/>
</dbReference>
<dbReference type="PANTHER" id="PTHR42771:SF2">
    <property type="entry name" value="IRON(3+)-HYDROXAMATE IMPORT ATP-BINDING PROTEIN FHUC"/>
    <property type="match status" value="1"/>
</dbReference>
<keyword evidence="8" id="KW-0406">Ion transport</keyword>
<sequence length="267" mass="30254">MRIEIKNLQAAYEDRIIIPHANLVIPEGKITMLIGQNGCGKSTLLKTIARILPARKGEVLLDGKNIKKMAQKEIARKMAVLPQSPIVPEGISVKDLVGYGRFPYQKPMSGLSRKDHEIVDWAMEKTGVYDLKDRKVEELSGGQRQRVWIALSLAQKTEILLLDEPTTYLDMAHQIDILELLKRLNEEEGATIVMVIHELNHASKFAHHIVGMKEGRILFEGKPGDVVTKENLRDLYEIEATLLEDGENTYPVCIDYTRIGKEKNRKH</sequence>
<dbReference type="InterPro" id="IPR017871">
    <property type="entry name" value="ABC_transporter-like_CS"/>
</dbReference>
<keyword evidence="4" id="KW-0410">Iron transport</keyword>
<dbReference type="InterPro" id="IPR003439">
    <property type="entry name" value="ABC_transporter-like_ATP-bd"/>
</dbReference>
<keyword evidence="6 11" id="KW-0067">ATP-binding</keyword>
<dbReference type="PROSITE" id="PS50893">
    <property type="entry name" value="ABC_TRANSPORTER_2"/>
    <property type="match status" value="1"/>
</dbReference>
<keyword evidence="12" id="KW-1185">Reference proteome</keyword>
<name>A0ABS7L3P7_9FIRM</name>
<dbReference type="SUPFAM" id="SSF52540">
    <property type="entry name" value="P-loop containing nucleoside triphosphate hydrolases"/>
    <property type="match status" value="1"/>
</dbReference>
<dbReference type="Proteomes" id="UP000779049">
    <property type="component" value="Unassembled WGS sequence"/>
</dbReference>
<evidence type="ECO:0000256" key="4">
    <source>
        <dbReference type="ARBA" id="ARBA00022496"/>
    </source>
</evidence>
<evidence type="ECO:0000256" key="7">
    <source>
        <dbReference type="ARBA" id="ARBA00023004"/>
    </source>
</evidence>
<keyword evidence="5" id="KW-0547">Nucleotide-binding</keyword>
<dbReference type="InterPro" id="IPR003593">
    <property type="entry name" value="AAA+_ATPase"/>
</dbReference>
<keyword evidence="3" id="KW-1003">Cell membrane</keyword>
<dbReference type="Gene3D" id="3.40.50.300">
    <property type="entry name" value="P-loop containing nucleotide triphosphate hydrolases"/>
    <property type="match status" value="1"/>
</dbReference>
<evidence type="ECO:0000256" key="3">
    <source>
        <dbReference type="ARBA" id="ARBA00022475"/>
    </source>
</evidence>
<gene>
    <name evidence="11" type="ORF">FLB61_00815</name>
</gene>
<dbReference type="PROSITE" id="PS00211">
    <property type="entry name" value="ABC_TRANSPORTER_1"/>
    <property type="match status" value="1"/>
</dbReference>
<evidence type="ECO:0000256" key="9">
    <source>
        <dbReference type="ARBA" id="ARBA00023136"/>
    </source>
</evidence>
<comment type="subcellular location">
    <subcellularLocation>
        <location evidence="1">Cell membrane</location>
        <topology evidence="1">Peripheral membrane protein</topology>
    </subcellularLocation>
</comment>
<dbReference type="GO" id="GO:0005524">
    <property type="term" value="F:ATP binding"/>
    <property type="evidence" value="ECO:0007669"/>
    <property type="project" value="UniProtKB-KW"/>
</dbReference>
<proteinExistence type="predicted"/>
<keyword evidence="2" id="KW-0813">Transport</keyword>
<organism evidence="11 12">
    <name type="scientific">Sellimonas caecigallum</name>
    <dbReference type="NCBI Taxonomy" id="2592333"/>
    <lineage>
        <taxon>Bacteria</taxon>
        <taxon>Bacillati</taxon>
        <taxon>Bacillota</taxon>
        <taxon>Clostridia</taxon>
        <taxon>Lachnospirales</taxon>
        <taxon>Lachnospiraceae</taxon>
        <taxon>Sellimonas</taxon>
    </lineage>
</organism>
<evidence type="ECO:0000313" key="11">
    <source>
        <dbReference type="EMBL" id="MBY0757656.1"/>
    </source>
</evidence>
<feature type="domain" description="ABC transporter" evidence="10">
    <location>
        <begin position="3"/>
        <end position="239"/>
    </location>
</feature>
<evidence type="ECO:0000313" key="12">
    <source>
        <dbReference type="Proteomes" id="UP000779049"/>
    </source>
</evidence>
<evidence type="ECO:0000256" key="1">
    <source>
        <dbReference type="ARBA" id="ARBA00004202"/>
    </source>
</evidence>
<evidence type="ECO:0000256" key="8">
    <source>
        <dbReference type="ARBA" id="ARBA00023065"/>
    </source>
</evidence>
<reference evidence="11 12" key="1">
    <citation type="journal article" date="2020" name="New Microbes New Infect">
        <title>Sellimonas caecigallum sp. nov., description and genome sequence of a new member of the Sellimonas genus isolated from the cecum of feral chicken.</title>
        <authorList>
            <person name="Wongkuna S."/>
            <person name="Ghimire S."/>
            <person name="Antony L."/>
            <person name="Chankhamhaengdecha S."/>
            <person name="Janvilisri T."/>
            <person name="Scaria J."/>
        </authorList>
    </citation>
    <scope>NUCLEOTIDE SEQUENCE [LARGE SCALE GENOMIC DNA]</scope>
    <source>
        <strain evidence="11 12">SW451</strain>
    </source>
</reference>
<keyword evidence="9" id="KW-0472">Membrane</keyword>
<dbReference type="InterPro" id="IPR051535">
    <property type="entry name" value="Siderophore_ABC-ATPase"/>
</dbReference>
<dbReference type="SMART" id="SM00382">
    <property type="entry name" value="AAA"/>
    <property type="match status" value="1"/>
</dbReference>
<dbReference type="InterPro" id="IPR027417">
    <property type="entry name" value="P-loop_NTPase"/>
</dbReference>
<comment type="caution">
    <text evidence="11">The sequence shown here is derived from an EMBL/GenBank/DDBJ whole genome shotgun (WGS) entry which is preliminary data.</text>
</comment>
<evidence type="ECO:0000256" key="5">
    <source>
        <dbReference type="ARBA" id="ARBA00022741"/>
    </source>
</evidence>
<accession>A0ABS7L3P7</accession>
<dbReference type="PANTHER" id="PTHR42771">
    <property type="entry name" value="IRON(3+)-HYDROXAMATE IMPORT ATP-BINDING PROTEIN FHUC"/>
    <property type="match status" value="1"/>
</dbReference>
<evidence type="ECO:0000256" key="2">
    <source>
        <dbReference type="ARBA" id="ARBA00022448"/>
    </source>
</evidence>
<dbReference type="RefSeq" id="WP_221919146.1">
    <property type="nucleotide sequence ID" value="NZ_CP173660.1"/>
</dbReference>
<keyword evidence="7" id="KW-0408">Iron</keyword>
<dbReference type="CDD" id="cd03214">
    <property type="entry name" value="ABC_Iron-Siderophores_B12_Hemin"/>
    <property type="match status" value="1"/>
</dbReference>
<evidence type="ECO:0000259" key="10">
    <source>
        <dbReference type="PROSITE" id="PS50893"/>
    </source>
</evidence>
<evidence type="ECO:0000256" key="6">
    <source>
        <dbReference type="ARBA" id="ARBA00022840"/>
    </source>
</evidence>
<protein>
    <submittedName>
        <fullName evidence="11">ABC transporter ATP-binding protein</fullName>
    </submittedName>
</protein>
<dbReference type="EMBL" id="VIRV01000001">
    <property type="protein sequence ID" value="MBY0757656.1"/>
    <property type="molecule type" value="Genomic_DNA"/>
</dbReference>